<organism evidence="6 7">
    <name type="scientific">Strigamia maritima</name>
    <name type="common">European centipede</name>
    <name type="synonym">Geophilus maritimus</name>
    <dbReference type="NCBI Taxonomy" id="126957"/>
    <lineage>
        <taxon>Eukaryota</taxon>
        <taxon>Metazoa</taxon>
        <taxon>Ecdysozoa</taxon>
        <taxon>Arthropoda</taxon>
        <taxon>Myriapoda</taxon>
        <taxon>Chilopoda</taxon>
        <taxon>Pleurostigmophora</taxon>
        <taxon>Geophilomorpha</taxon>
        <taxon>Linotaeniidae</taxon>
        <taxon>Strigamia</taxon>
    </lineage>
</organism>
<dbReference type="GO" id="GO:0005634">
    <property type="term" value="C:nucleus"/>
    <property type="evidence" value="ECO:0007669"/>
    <property type="project" value="UniProtKB-SubCell"/>
</dbReference>
<dbReference type="EnsemblMetazoa" id="SMAR013970-RA">
    <property type="protein sequence ID" value="SMAR013970-PA"/>
    <property type="gene ID" value="SMAR013970"/>
</dbReference>
<accession>T1JJE0</accession>
<keyword evidence="2" id="KW-0479">Metal-binding</keyword>
<keyword evidence="7" id="KW-1185">Reference proteome</keyword>
<dbReference type="GO" id="GO:0046872">
    <property type="term" value="F:metal ion binding"/>
    <property type="evidence" value="ECO:0007669"/>
    <property type="project" value="UniProtKB-KW"/>
</dbReference>
<proteinExistence type="predicted"/>
<evidence type="ECO:0000313" key="6">
    <source>
        <dbReference type="EnsemblMetazoa" id="SMAR013970-PA"/>
    </source>
</evidence>
<reference evidence="6" key="2">
    <citation type="submission" date="2015-02" db="UniProtKB">
        <authorList>
            <consortium name="EnsemblMetazoa"/>
        </authorList>
    </citation>
    <scope>IDENTIFICATION</scope>
</reference>
<evidence type="ECO:0000313" key="7">
    <source>
        <dbReference type="Proteomes" id="UP000014500"/>
    </source>
</evidence>
<dbReference type="GO" id="GO:0000978">
    <property type="term" value="F:RNA polymerase II cis-regulatory region sequence-specific DNA binding"/>
    <property type="evidence" value="ECO:0007669"/>
    <property type="project" value="TreeGrafter"/>
</dbReference>
<dbReference type="PANTHER" id="PTHR45891">
    <property type="entry name" value="ZINC FINGER HOMEOBOX PROTEIN"/>
    <property type="match status" value="1"/>
</dbReference>
<dbReference type="EMBL" id="JH431841">
    <property type="status" value="NOT_ANNOTATED_CDS"/>
    <property type="molecule type" value="Genomic_DNA"/>
</dbReference>
<evidence type="ECO:0000256" key="3">
    <source>
        <dbReference type="ARBA" id="ARBA00022737"/>
    </source>
</evidence>
<dbReference type="PANTHER" id="PTHR45891:SF3">
    <property type="entry name" value="ZINC FINGER PROTEIN 2"/>
    <property type="match status" value="1"/>
</dbReference>
<keyword evidence="3" id="KW-0677">Repeat</keyword>
<evidence type="ECO:0000256" key="4">
    <source>
        <dbReference type="ARBA" id="ARBA00022833"/>
    </source>
</evidence>
<feature type="region of interest" description="Disordered" evidence="5">
    <location>
        <begin position="198"/>
        <end position="252"/>
    </location>
</feature>
<protein>
    <submittedName>
        <fullName evidence="6">Uncharacterized protein</fullName>
    </submittedName>
</protein>
<evidence type="ECO:0000256" key="5">
    <source>
        <dbReference type="SAM" id="MobiDB-lite"/>
    </source>
</evidence>
<dbReference type="InterPro" id="IPR051968">
    <property type="entry name" value="ZnFinger_Homeobox_TR"/>
</dbReference>
<comment type="subcellular location">
    <subcellularLocation>
        <location evidence="1">Nucleus</location>
    </subcellularLocation>
</comment>
<sequence length="252" mass="27084">MSTLVYSQGCCSNGPTASGGMATTEAKKDAQGQTTNSIFSSNSNFFFDPTSQGTPLALLPLPEATMAEVNEKMSVGDASVVRYVQDGKPALEAEAEMSEFVSETRALHAAPTDMDVGFVCKKCQLVFVTQTQCENHQRTVCLPDCKMAEPIVRLVQVCFECRLCNEKTATLSEFKVHCDSNNHVEKCTGLFGESSSAEKNRRTDANSNAVSEVPTAGCPPTLGQGGPHAQGKWTRGAMEHQDVTKGNKQPFS</sequence>
<dbReference type="Proteomes" id="UP000014500">
    <property type="component" value="Unassembled WGS sequence"/>
</dbReference>
<dbReference type="HOGENOM" id="CLU_1103957_0_0_1"/>
<dbReference type="AlphaFoldDB" id="T1JJE0"/>
<keyword evidence="4" id="KW-0862">Zinc</keyword>
<reference evidence="7" key="1">
    <citation type="submission" date="2011-05" db="EMBL/GenBank/DDBJ databases">
        <authorList>
            <person name="Richards S.R."/>
            <person name="Qu J."/>
            <person name="Jiang H."/>
            <person name="Jhangiani S.N."/>
            <person name="Agravi P."/>
            <person name="Goodspeed R."/>
            <person name="Gross S."/>
            <person name="Mandapat C."/>
            <person name="Jackson L."/>
            <person name="Mathew T."/>
            <person name="Pu L."/>
            <person name="Thornton R."/>
            <person name="Saada N."/>
            <person name="Wilczek-Boney K.B."/>
            <person name="Lee S."/>
            <person name="Kovar C."/>
            <person name="Wu Y."/>
            <person name="Scherer S.E."/>
            <person name="Worley K.C."/>
            <person name="Muzny D.M."/>
            <person name="Gibbs R."/>
        </authorList>
    </citation>
    <scope>NUCLEOTIDE SEQUENCE</scope>
    <source>
        <strain evidence="7">Brora</strain>
    </source>
</reference>
<dbReference type="STRING" id="126957.T1JJE0"/>
<evidence type="ECO:0000256" key="2">
    <source>
        <dbReference type="ARBA" id="ARBA00022723"/>
    </source>
</evidence>
<name>T1JJE0_STRMM</name>
<evidence type="ECO:0000256" key="1">
    <source>
        <dbReference type="ARBA" id="ARBA00004123"/>
    </source>
</evidence>
<dbReference type="GO" id="GO:0000981">
    <property type="term" value="F:DNA-binding transcription factor activity, RNA polymerase II-specific"/>
    <property type="evidence" value="ECO:0007669"/>
    <property type="project" value="TreeGrafter"/>
</dbReference>